<dbReference type="OrthoDB" id="2864608at2"/>
<proteinExistence type="predicted"/>
<protein>
    <recommendedName>
        <fullName evidence="2">Helix-turn-helix domain-containing protein</fullName>
    </recommendedName>
</protein>
<evidence type="ECO:0000259" key="2">
    <source>
        <dbReference type="Pfam" id="PF12728"/>
    </source>
</evidence>
<dbReference type="SUPFAM" id="SSF46955">
    <property type="entry name" value="Putative DNA-binding domain"/>
    <property type="match status" value="1"/>
</dbReference>
<reference evidence="3 4" key="1">
    <citation type="submission" date="2016-03" db="EMBL/GenBank/DDBJ databases">
        <title>Draft genome sequence of Paenibacillus antarcticus CECT 5836.</title>
        <authorList>
            <person name="Shin S.-K."/>
            <person name="Yi H."/>
        </authorList>
    </citation>
    <scope>NUCLEOTIDE SEQUENCE [LARGE SCALE GENOMIC DNA]</scope>
    <source>
        <strain evidence="3 4">CECT 5836</strain>
    </source>
</reference>
<dbReference type="AlphaFoldDB" id="A0A168KL40"/>
<dbReference type="Gene3D" id="1.10.1660.10">
    <property type="match status" value="1"/>
</dbReference>
<name>A0A168KL40_9BACL</name>
<feature type="domain" description="Helix-turn-helix" evidence="2">
    <location>
        <begin position="6"/>
        <end position="54"/>
    </location>
</feature>
<dbReference type="Pfam" id="PF12728">
    <property type="entry name" value="HTH_17"/>
    <property type="match status" value="1"/>
</dbReference>
<evidence type="ECO:0000313" key="4">
    <source>
        <dbReference type="Proteomes" id="UP000077355"/>
    </source>
</evidence>
<organism evidence="3 4">
    <name type="scientific">Paenibacillus antarcticus</name>
    <dbReference type="NCBI Taxonomy" id="253703"/>
    <lineage>
        <taxon>Bacteria</taxon>
        <taxon>Bacillati</taxon>
        <taxon>Bacillota</taxon>
        <taxon>Bacilli</taxon>
        <taxon>Bacillales</taxon>
        <taxon>Paenibacillaceae</taxon>
        <taxon>Paenibacillus</taxon>
    </lineage>
</organism>
<comment type="caution">
    <text evidence="3">The sequence shown here is derived from an EMBL/GenBank/DDBJ whole genome shotgun (WGS) entry which is preliminary data.</text>
</comment>
<dbReference type="Proteomes" id="UP000077355">
    <property type="component" value="Unassembled WGS sequence"/>
</dbReference>
<evidence type="ECO:0000256" key="1">
    <source>
        <dbReference type="SAM" id="Coils"/>
    </source>
</evidence>
<gene>
    <name evidence="3" type="ORF">PBAT_20390</name>
</gene>
<keyword evidence="1" id="KW-0175">Coiled coil</keyword>
<dbReference type="InterPro" id="IPR041657">
    <property type="entry name" value="HTH_17"/>
</dbReference>
<dbReference type="RefSeq" id="WP_068652371.1">
    <property type="nucleotide sequence ID" value="NZ_LVJI01000039.1"/>
</dbReference>
<sequence length="201" mass="23384">MSDEKWLTVSEVAERFGIPQPTIRRYIERHGHHLHIRKHHKSYLIAEKSLADLVRIRESYSQGMNADQVENELAAVNAPTIIDVIATSDRMSDVSPEALSSLHSAMIERFERQEDFNHALIEAMQHERVENQRQRALDREQIERLTVELTDARDQAASTNENLKNEIRKGQQDTTEQLGEILTRIETYGKQPRGLFGWFRR</sequence>
<feature type="coiled-coil region" evidence="1">
    <location>
        <begin position="135"/>
        <end position="173"/>
    </location>
</feature>
<evidence type="ECO:0000313" key="3">
    <source>
        <dbReference type="EMBL" id="OAB42167.1"/>
    </source>
</evidence>
<accession>A0A168KL40</accession>
<dbReference type="InterPro" id="IPR009061">
    <property type="entry name" value="DNA-bd_dom_put_sf"/>
</dbReference>
<dbReference type="EMBL" id="LVJI01000039">
    <property type="protein sequence ID" value="OAB42167.1"/>
    <property type="molecule type" value="Genomic_DNA"/>
</dbReference>
<keyword evidence="4" id="KW-1185">Reference proteome</keyword>